<dbReference type="SUPFAM" id="SSF48264">
    <property type="entry name" value="Cytochrome P450"/>
    <property type="match status" value="1"/>
</dbReference>
<evidence type="ECO:0000313" key="7">
    <source>
        <dbReference type="RefSeq" id="XP_014681563.1"/>
    </source>
</evidence>
<feature type="region of interest" description="Disordered" evidence="5">
    <location>
        <begin position="202"/>
        <end position="227"/>
    </location>
</feature>
<keyword evidence="6" id="KW-1185">Reference proteome</keyword>
<dbReference type="GeneID" id="106821320"/>
<keyword evidence="3" id="KW-0408">Iron</keyword>
<dbReference type="InterPro" id="IPR001128">
    <property type="entry name" value="Cyt_P450"/>
</dbReference>
<dbReference type="InterPro" id="IPR036396">
    <property type="entry name" value="Cyt_P450_sf"/>
</dbReference>
<evidence type="ECO:0000313" key="6">
    <source>
        <dbReference type="Proteomes" id="UP000695022"/>
    </source>
</evidence>
<dbReference type="Pfam" id="PF00067">
    <property type="entry name" value="p450"/>
    <property type="match status" value="2"/>
</dbReference>
<comment type="similarity">
    <text evidence="1">Belongs to the cytochrome P450 family.</text>
</comment>
<keyword evidence="4" id="KW-0560">Oxidoreductase</keyword>
<proteinExistence type="inferred from homology"/>
<keyword evidence="2" id="KW-0479">Metal-binding</keyword>
<evidence type="ECO:0000256" key="2">
    <source>
        <dbReference type="ARBA" id="ARBA00022723"/>
    </source>
</evidence>
<evidence type="ECO:0000256" key="3">
    <source>
        <dbReference type="ARBA" id="ARBA00023004"/>
    </source>
</evidence>
<protein>
    <submittedName>
        <fullName evidence="7">Cytochrome P450 2M1-like</fullName>
    </submittedName>
</protein>
<dbReference type="RefSeq" id="XP_014681563.1">
    <property type="nucleotide sequence ID" value="XM_014826077.1"/>
</dbReference>
<feature type="compositionally biased region" description="Polar residues" evidence="5">
    <location>
        <begin position="217"/>
        <end position="227"/>
    </location>
</feature>
<dbReference type="InterPro" id="IPR002401">
    <property type="entry name" value="Cyt_P450_E_grp-I"/>
</dbReference>
<feature type="compositionally biased region" description="Basic and acidic residues" evidence="5">
    <location>
        <begin position="202"/>
        <end position="216"/>
    </location>
</feature>
<accession>A0ABM1FAU2</accession>
<name>A0ABM1FAU2_PRICU</name>
<dbReference type="Gene3D" id="1.10.630.10">
    <property type="entry name" value="Cytochrome P450"/>
    <property type="match status" value="2"/>
</dbReference>
<evidence type="ECO:0000256" key="4">
    <source>
        <dbReference type="ARBA" id="ARBA00023033"/>
    </source>
</evidence>
<dbReference type="PANTHER" id="PTHR24300:SF375">
    <property type="entry name" value="CYTOCHROME P450 FAMILY"/>
    <property type="match status" value="1"/>
</dbReference>
<sequence length="227" mass="25723">MAVDAVTVNLLLGIVLLLLMHRWATFPGNLPPAPRGLPVVGYLPFLGKHPYMTLPAELMHLHLGKKYGPMFTVWVGPVPMIVLNSYDAIRETYVHRGADFMDRRCNFVQEYLFEPLKIGDQLLREMEDGAATIIESMKAPEGLFPLLRFRPGSRLPGAQKAVKSMKLIIMKLIQEHQDKLDQKNPKDFVNYYLQQAAVDGKTKVDSELPPSRHESFTQDLKNIPETT</sequence>
<keyword evidence="4" id="KW-0503">Monooxygenase</keyword>
<reference evidence="7" key="1">
    <citation type="submission" date="2025-08" db="UniProtKB">
        <authorList>
            <consortium name="RefSeq"/>
        </authorList>
    </citation>
    <scope>IDENTIFICATION</scope>
</reference>
<evidence type="ECO:0000256" key="1">
    <source>
        <dbReference type="ARBA" id="ARBA00010617"/>
    </source>
</evidence>
<dbReference type="InterPro" id="IPR050182">
    <property type="entry name" value="Cytochrome_P450_fam2"/>
</dbReference>
<organism evidence="6 7">
    <name type="scientific">Priapulus caudatus</name>
    <name type="common">Priapulid worm</name>
    <dbReference type="NCBI Taxonomy" id="37621"/>
    <lineage>
        <taxon>Eukaryota</taxon>
        <taxon>Metazoa</taxon>
        <taxon>Ecdysozoa</taxon>
        <taxon>Scalidophora</taxon>
        <taxon>Priapulida</taxon>
        <taxon>Priapulimorpha</taxon>
        <taxon>Priapulimorphida</taxon>
        <taxon>Priapulidae</taxon>
        <taxon>Priapulus</taxon>
    </lineage>
</organism>
<dbReference type="Proteomes" id="UP000695022">
    <property type="component" value="Unplaced"/>
</dbReference>
<dbReference type="PANTHER" id="PTHR24300">
    <property type="entry name" value="CYTOCHROME P450 508A4-RELATED"/>
    <property type="match status" value="1"/>
</dbReference>
<evidence type="ECO:0000256" key="5">
    <source>
        <dbReference type="SAM" id="MobiDB-lite"/>
    </source>
</evidence>
<dbReference type="PRINTS" id="PR00463">
    <property type="entry name" value="EP450I"/>
</dbReference>
<gene>
    <name evidence="7" type="primary">LOC106821320</name>
</gene>